<feature type="binding site" evidence="17">
    <location>
        <begin position="677"/>
        <end position="684"/>
    </location>
    <ligand>
        <name>GTP</name>
        <dbReference type="ChEBI" id="CHEBI:37565"/>
    </ligand>
</feature>
<evidence type="ECO:0000256" key="6">
    <source>
        <dbReference type="ARBA" id="ARBA00022448"/>
    </source>
</evidence>
<feature type="region of interest" description="Disordered" evidence="19">
    <location>
        <begin position="1"/>
        <end position="20"/>
    </location>
</feature>
<dbReference type="GO" id="GO:0046872">
    <property type="term" value="F:metal ion binding"/>
    <property type="evidence" value="ECO:0007669"/>
    <property type="project" value="UniProtKB-KW"/>
</dbReference>
<evidence type="ECO:0000256" key="4">
    <source>
        <dbReference type="ARBA" id="ARBA00011984"/>
    </source>
</evidence>
<feature type="binding site" evidence="18">
    <location>
        <position position="701"/>
    </location>
    <ligand>
        <name>Mg(2+)</name>
        <dbReference type="ChEBI" id="CHEBI:18420"/>
    </ligand>
</feature>
<comment type="function">
    <text evidence="15">Small GTPase involved in protein trafficking between different compartments. Modulates vesicle budding and uncoating within the Golgi complex. In its GTP-bound form, triggers the recruitment of coatomer proteins to the Golgi membrane. The hydrolysis of ARF1-bound GTP, which is mediated by ARFGAPs proteins, is required for dissociation of coat proteins from Golgi membranes and vesicles. Involved in endoplasmic reticulum dynamics during embryogenesis. Also required for adult germline function. Plays a role in cell shedding during embryogenesis probably by promoting the endocytosis of cell adhesion molecules. During neurogenesis, involved in cell autonomous Q.p neuroblast asymmetric divisions that generate one precursor cell and one apoptotic cell, probably by controlling endocytosis. Plays a role in maintaining mitochondrial morphology.</text>
</comment>
<keyword evidence="13" id="KW-0449">Lipoprotein</keyword>
<dbReference type="NCBIfam" id="TIGR00231">
    <property type="entry name" value="small_GTP"/>
    <property type="match status" value="1"/>
</dbReference>
<feature type="compositionally biased region" description="Basic and acidic residues" evidence="19">
    <location>
        <begin position="444"/>
        <end position="457"/>
    </location>
</feature>
<feature type="compositionally biased region" description="Acidic residues" evidence="19">
    <location>
        <begin position="1"/>
        <end position="12"/>
    </location>
</feature>
<dbReference type="AlphaFoldDB" id="A0A368G1L3"/>
<keyword evidence="8 17" id="KW-0547">Nucleotide-binding</keyword>
<evidence type="ECO:0000256" key="3">
    <source>
        <dbReference type="ARBA" id="ARBA00010290"/>
    </source>
</evidence>
<dbReference type="SMART" id="SM00178">
    <property type="entry name" value="SAR"/>
    <property type="match status" value="1"/>
</dbReference>
<proteinExistence type="inferred from homology"/>
<dbReference type="SMART" id="SM00175">
    <property type="entry name" value="RAB"/>
    <property type="match status" value="1"/>
</dbReference>
<evidence type="ECO:0000256" key="18">
    <source>
        <dbReference type="PIRSR" id="PIRSR606689-2"/>
    </source>
</evidence>
<accession>A0A368G1L3</accession>
<dbReference type="InterPro" id="IPR024626">
    <property type="entry name" value="Kri1-like_C"/>
</dbReference>
<dbReference type="GO" id="GO:0005730">
    <property type="term" value="C:nucleolus"/>
    <property type="evidence" value="ECO:0007669"/>
    <property type="project" value="TreeGrafter"/>
</dbReference>
<keyword evidence="9" id="KW-0931">ER-Golgi transport</keyword>
<feature type="compositionally biased region" description="Acidic residues" evidence="19">
    <location>
        <begin position="588"/>
        <end position="600"/>
    </location>
</feature>
<evidence type="ECO:0000256" key="5">
    <source>
        <dbReference type="ARBA" id="ARBA00017294"/>
    </source>
</evidence>
<feature type="region of interest" description="Disordered" evidence="19">
    <location>
        <begin position="197"/>
        <end position="234"/>
    </location>
</feature>
<keyword evidence="10" id="KW-0653">Protein transport</keyword>
<dbReference type="GO" id="GO:0000139">
    <property type="term" value="C:Golgi membrane"/>
    <property type="evidence" value="ECO:0007669"/>
    <property type="project" value="UniProtKB-SubCell"/>
</dbReference>
<evidence type="ECO:0000256" key="16">
    <source>
        <dbReference type="ARBA" id="ARBA00072176"/>
    </source>
</evidence>
<feature type="binding site" evidence="18">
    <location>
        <position position="684"/>
    </location>
    <ligand>
        <name>Mg(2+)</name>
        <dbReference type="ChEBI" id="CHEBI:18420"/>
    </ligand>
</feature>
<feature type="region of interest" description="Disordered" evidence="19">
    <location>
        <begin position="123"/>
        <end position="142"/>
    </location>
</feature>
<dbReference type="GO" id="GO:0000447">
    <property type="term" value="P:endonucleolytic cleavage in ITS1 to separate SSU-rRNA from 5.8S rRNA and LSU-rRNA from tricistronic rRNA transcript (SSU-rRNA, 5.8S rRNA, LSU-rRNA)"/>
    <property type="evidence" value="ECO:0007669"/>
    <property type="project" value="TreeGrafter"/>
</dbReference>
<keyword evidence="18" id="KW-0479">Metal-binding</keyword>
<dbReference type="STRING" id="29170.A0A368G1L3"/>
<organism evidence="21 22">
    <name type="scientific">Ancylostoma caninum</name>
    <name type="common">Dog hookworm</name>
    <dbReference type="NCBI Taxonomy" id="29170"/>
    <lineage>
        <taxon>Eukaryota</taxon>
        <taxon>Metazoa</taxon>
        <taxon>Ecdysozoa</taxon>
        <taxon>Nematoda</taxon>
        <taxon>Chromadorea</taxon>
        <taxon>Rhabditida</taxon>
        <taxon>Rhabditina</taxon>
        <taxon>Rhabditomorpha</taxon>
        <taxon>Strongyloidea</taxon>
        <taxon>Ancylostomatidae</taxon>
        <taxon>Ancylostomatinae</taxon>
        <taxon>Ancylostoma</taxon>
    </lineage>
</organism>
<feature type="binding site" evidence="17">
    <location>
        <position position="723"/>
    </location>
    <ligand>
        <name>GTP</name>
        <dbReference type="ChEBI" id="CHEBI:37565"/>
    </ligand>
</feature>
<dbReference type="FunFam" id="3.40.50.300:FF:003500">
    <property type="entry name" value="ADP-ribosylation factor 1"/>
    <property type="match status" value="1"/>
</dbReference>
<feature type="compositionally biased region" description="Basic residues" evidence="19">
    <location>
        <begin position="630"/>
        <end position="640"/>
    </location>
</feature>
<feature type="domain" description="Kri1-like C-terminal" evidence="20">
    <location>
        <begin position="482"/>
        <end position="569"/>
    </location>
</feature>
<evidence type="ECO:0000256" key="2">
    <source>
        <dbReference type="ARBA" id="ARBA00007473"/>
    </source>
</evidence>
<dbReference type="PRINTS" id="PR00328">
    <property type="entry name" value="SAR1GTPBP"/>
</dbReference>
<keyword evidence="6" id="KW-0813">Transport</keyword>
<dbReference type="SUPFAM" id="SSF52540">
    <property type="entry name" value="P-loop containing nucleoside triphosphate hydrolases"/>
    <property type="match status" value="1"/>
</dbReference>
<gene>
    <name evidence="21" type="ORF">ANCCAN_15768</name>
</gene>
<evidence type="ECO:0000256" key="11">
    <source>
        <dbReference type="ARBA" id="ARBA00023034"/>
    </source>
</evidence>
<keyword evidence="7" id="KW-0519">Myristate</keyword>
<dbReference type="GO" id="GO:0016192">
    <property type="term" value="P:vesicle-mediated transport"/>
    <property type="evidence" value="ECO:0007669"/>
    <property type="project" value="UniProtKB-KW"/>
</dbReference>
<dbReference type="Proteomes" id="UP000252519">
    <property type="component" value="Unassembled WGS sequence"/>
</dbReference>
<comment type="similarity">
    <text evidence="3">Belongs to the small GTPase superfamily. Arf family.</text>
</comment>
<comment type="catalytic activity">
    <reaction evidence="14">
        <text>GTP + H2O = GDP + phosphate + H(+)</text>
        <dbReference type="Rhea" id="RHEA:19669"/>
        <dbReference type="ChEBI" id="CHEBI:15377"/>
        <dbReference type="ChEBI" id="CHEBI:15378"/>
        <dbReference type="ChEBI" id="CHEBI:37565"/>
        <dbReference type="ChEBI" id="CHEBI:43474"/>
        <dbReference type="ChEBI" id="CHEBI:58189"/>
        <dbReference type="EC" id="3.6.5.2"/>
    </reaction>
</comment>
<dbReference type="GO" id="GO:0005525">
    <property type="term" value="F:GTP binding"/>
    <property type="evidence" value="ECO:0007669"/>
    <property type="project" value="UniProtKB-KW"/>
</dbReference>
<reference evidence="21 22" key="1">
    <citation type="submission" date="2014-10" db="EMBL/GenBank/DDBJ databases">
        <title>Draft genome of the hookworm Ancylostoma caninum.</title>
        <authorList>
            <person name="Mitreva M."/>
        </authorList>
    </citation>
    <scope>NUCLEOTIDE SEQUENCE [LARGE SCALE GENOMIC DNA]</scope>
    <source>
        <strain evidence="21 22">Baltimore</strain>
    </source>
</reference>
<dbReference type="PANTHER" id="PTHR14490">
    <property type="entry name" value="ZINC FINGER, ZZ TYPE"/>
    <property type="match status" value="1"/>
</dbReference>
<evidence type="ECO:0000256" key="15">
    <source>
        <dbReference type="ARBA" id="ARBA00054500"/>
    </source>
</evidence>
<feature type="region of interest" description="Disordered" evidence="19">
    <location>
        <begin position="40"/>
        <end position="60"/>
    </location>
</feature>
<evidence type="ECO:0000256" key="10">
    <source>
        <dbReference type="ARBA" id="ARBA00022927"/>
    </source>
</evidence>
<dbReference type="GO" id="GO:0015031">
    <property type="term" value="P:protein transport"/>
    <property type="evidence" value="ECO:0007669"/>
    <property type="project" value="UniProtKB-KW"/>
</dbReference>
<keyword evidence="12 17" id="KW-0342">GTP-binding</keyword>
<dbReference type="InterPro" id="IPR018034">
    <property type="entry name" value="Kri1"/>
</dbReference>
<dbReference type="InterPro" id="IPR027417">
    <property type="entry name" value="P-loop_NTPase"/>
</dbReference>
<comment type="similarity">
    <text evidence="2">Belongs to the KRI1 family.</text>
</comment>
<evidence type="ECO:0000313" key="22">
    <source>
        <dbReference type="Proteomes" id="UP000252519"/>
    </source>
</evidence>
<feature type="region of interest" description="Disordered" evidence="19">
    <location>
        <begin position="576"/>
        <end position="645"/>
    </location>
</feature>
<dbReference type="Pfam" id="PF12936">
    <property type="entry name" value="Kri1_C"/>
    <property type="match status" value="1"/>
</dbReference>
<feature type="compositionally biased region" description="Basic and acidic residues" evidence="19">
    <location>
        <begin position="83"/>
        <end position="96"/>
    </location>
</feature>
<name>A0A368G1L3_ANCCA</name>
<evidence type="ECO:0000259" key="20">
    <source>
        <dbReference type="Pfam" id="PF12936"/>
    </source>
</evidence>
<evidence type="ECO:0000256" key="12">
    <source>
        <dbReference type="ARBA" id="ARBA00023134"/>
    </source>
</evidence>
<dbReference type="Pfam" id="PF00025">
    <property type="entry name" value="Arf"/>
    <property type="match status" value="2"/>
</dbReference>
<keyword evidence="11" id="KW-0333">Golgi apparatus</keyword>
<dbReference type="GO" id="GO:0003925">
    <property type="term" value="F:G protein activity"/>
    <property type="evidence" value="ECO:0007669"/>
    <property type="project" value="UniProtKB-EC"/>
</dbReference>
<keyword evidence="18" id="KW-0460">Magnesium</keyword>
<evidence type="ECO:0000313" key="21">
    <source>
        <dbReference type="EMBL" id="RCN38326.1"/>
    </source>
</evidence>
<evidence type="ECO:0000256" key="14">
    <source>
        <dbReference type="ARBA" id="ARBA00048098"/>
    </source>
</evidence>
<dbReference type="SMART" id="SM00177">
    <property type="entry name" value="ARF"/>
    <property type="match status" value="1"/>
</dbReference>
<dbReference type="InterPro" id="IPR005225">
    <property type="entry name" value="Small_GTP-bd"/>
</dbReference>
<dbReference type="Gene3D" id="3.40.50.300">
    <property type="entry name" value="P-loop containing nucleotide triphosphate hydrolases"/>
    <property type="match status" value="2"/>
</dbReference>
<protein>
    <recommendedName>
        <fullName evidence="16">ADP-ribosylation factor 1-like 2</fullName>
        <ecNumber evidence="4">3.6.5.2</ecNumber>
    </recommendedName>
    <alternativeName>
        <fullName evidence="5">Protein KRI1 homolog</fullName>
    </alternativeName>
</protein>
<dbReference type="GO" id="GO:0030686">
    <property type="term" value="C:90S preribosome"/>
    <property type="evidence" value="ECO:0007669"/>
    <property type="project" value="TreeGrafter"/>
</dbReference>
<evidence type="ECO:0000256" key="9">
    <source>
        <dbReference type="ARBA" id="ARBA00022892"/>
    </source>
</evidence>
<evidence type="ECO:0000256" key="17">
    <source>
        <dbReference type="PIRSR" id="PIRSR606689-1"/>
    </source>
</evidence>
<dbReference type="OrthoDB" id="10252032at2759"/>
<dbReference type="Pfam" id="PF05178">
    <property type="entry name" value="Kri1"/>
    <property type="match status" value="1"/>
</dbReference>
<dbReference type="InterPro" id="IPR006689">
    <property type="entry name" value="Small_GTPase_ARF/SAR"/>
</dbReference>
<dbReference type="PANTHER" id="PTHR14490:SF5">
    <property type="entry name" value="PROTEIN KRI1 HOMOLOG"/>
    <property type="match status" value="1"/>
</dbReference>
<comment type="subcellular location">
    <subcellularLocation>
        <location evidence="1">Golgi apparatus membrane</location>
        <topology evidence="1">Lipid-anchor</topology>
        <orientation evidence="1">Cytoplasmic side</orientation>
    </subcellularLocation>
</comment>
<evidence type="ECO:0000256" key="1">
    <source>
        <dbReference type="ARBA" id="ARBA00004444"/>
    </source>
</evidence>
<dbReference type="EC" id="3.6.5.2" evidence="4"/>
<feature type="region of interest" description="Disordered" evidence="19">
    <location>
        <begin position="83"/>
        <end position="111"/>
    </location>
</feature>
<evidence type="ECO:0000256" key="13">
    <source>
        <dbReference type="ARBA" id="ARBA00023288"/>
    </source>
</evidence>
<dbReference type="PROSITE" id="PS51417">
    <property type="entry name" value="ARF"/>
    <property type="match status" value="1"/>
</dbReference>
<feature type="region of interest" description="Disordered" evidence="19">
    <location>
        <begin position="379"/>
        <end position="473"/>
    </location>
</feature>
<sequence length="805" mass="93879">MKLLDSDDEEEAGPSLEINKNYAERYDNWRRLEELQKIKDKYGDDVEDTSSSEEEPEWSAVDEMHFLRTLSALKGNDASIYDEKSDFWQDDNDKPSKQRLKKKKQEKEKPMYLKDYERKLVLEKGGQIDESDEEGERKDANYFEQQEQIRKAYVSLYTLVAVKVEGEIPPQRSPSLSSVRKFRETYPLVIALHSSLRQAVQSQDSDDDEDSDSLLVPKQKTEEEQAREDEDFYAWMKTREGDEIGENDDLKGLKEAWKNPNIDENEKFLRDYLVNKDFIPDVEDHMVTLDDLREIEEDEKDLDRQRDFEHKYNFRFEEPDQEFEIRELKKMKKAEIEKKLERLKKMAGDDIPISIDDLEGDFDPKEYDKRMQQIFNEEYYGKNEEALEEDMEKPVFSDMDDLDDGASDSSDYDNFPISTANDRSSGEDQDEPATAEQNGTIKQNGERTSARAKEDSRRKKKRNSKFREAVRRKKPIFDPNEKTFEEYFNEYYALDYEDIIGDKLTRFKYRQVVPNDFGLSVGEILSADDRQLNAWASLKKATGYRSEHEEMVERKRYEKKAADVKKKEKIFSTDFGGKKSKKMKEQEMVENEVSEEQLDSGDEKAQQTNNKEVVTHDQITPEIKGEQPKKAKRNRKRKAEVKKVSESAAPSIRNMGGVLSYFRGLFGQREMRILILGLDGAGKTTILYRLQVGEVVTTIPTIGFNVEQVEYKNLKFQVWDLGGQTSIRPYWRCYYANTDAIIYVVDSADRDRDIAGCLTPAEVHKALGLEALRNRTFQIFKTSAAKGEGLDEAMEWLANNLQQRK</sequence>
<evidence type="ECO:0000256" key="8">
    <source>
        <dbReference type="ARBA" id="ARBA00022741"/>
    </source>
</evidence>
<feature type="compositionally biased region" description="Acidic residues" evidence="19">
    <location>
        <begin position="45"/>
        <end position="57"/>
    </location>
</feature>
<dbReference type="EMBL" id="JOJR01000409">
    <property type="protein sequence ID" value="RCN38326.1"/>
    <property type="molecule type" value="Genomic_DNA"/>
</dbReference>
<keyword evidence="22" id="KW-1185">Reference proteome</keyword>
<evidence type="ECO:0000256" key="7">
    <source>
        <dbReference type="ARBA" id="ARBA00022707"/>
    </source>
</evidence>
<evidence type="ECO:0000256" key="19">
    <source>
        <dbReference type="SAM" id="MobiDB-lite"/>
    </source>
</evidence>
<comment type="caution">
    <text evidence="21">The sequence shown here is derived from an EMBL/GenBank/DDBJ whole genome shotgun (WGS) entry which is preliminary data.</text>
</comment>